<dbReference type="RefSeq" id="WP_197919810.1">
    <property type="nucleotide sequence ID" value="NZ_CAWPTA010000006.1"/>
</dbReference>
<accession>A0ABS0N059</accession>
<organism evidence="1 2">
    <name type="scientific">Aurantiacibacter sediminis</name>
    <dbReference type="NCBI Taxonomy" id="2793064"/>
    <lineage>
        <taxon>Bacteria</taxon>
        <taxon>Pseudomonadati</taxon>
        <taxon>Pseudomonadota</taxon>
        <taxon>Alphaproteobacteria</taxon>
        <taxon>Sphingomonadales</taxon>
        <taxon>Erythrobacteraceae</taxon>
        <taxon>Aurantiacibacter</taxon>
    </lineage>
</organism>
<reference evidence="1 2" key="1">
    <citation type="submission" date="2020-11" db="EMBL/GenBank/DDBJ databases">
        <title>Erythrobacter sediminis sp. nov., a marine bacterium from a tidal flat of Garorim Bay.</title>
        <authorList>
            <person name="Kim D."/>
            <person name="Yoo Y."/>
            <person name="Kim J.-J."/>
        </authorList>
    </citation>
    <scope>NUCLEOTIDE SEQUENCE [LARGE SCALE GENOMIC DNA]</scope>
    <source>
        <strain evidence="1 2">JGD-13</strain>
    </source>
</reference>
<gene>
    <name evidence="1" type="ORF">I5L03_00800</name>
</gene>
<dbReference type="Gene3D" id="2.40.50.90">
    <property type="match status" value="1"/>
</dbReference>
<name>A0ABS0N059_9SPHN</name>
<dbReference type="InterPro" id="IPR035437">
    <property type="entry name" value="SNase_OB-fold_sf"/>
</dbReference>
<dbReference type="Proteomes" id="UP000602442">
    <property type="component" value="Unassembled WGS sequence"/>
</dbReference>
<protein>
    <recommendedName>
        <fullName evidence="3">Nuclease</fullName>
    </recommendedName>
</protein>
<dbReference type="EMBL" id="JAEANY010000001">
    <property type="protein sequence ID" value="MBH5321117.1"/>
    <property type="molecule type" value="Genomic_DNA"/>
</dbReference>
<dbReference type="SUPFAM" id="SSF50199">
    <property type="entry name" value="Staphylococcal nuclease"/>
    <property type="match status" value="1"/>
</dbReference>
<keyword evidence="2" id="KW-1185">Reference proteome</keyword>
<proteinExistence type="predicted"/>
<comment type="caution">
    <text evidence="1">The sequence shown here is derived from an EMBL/GenBank/DDBJ whole genome shotgun (WGS) entry which is preliminary data.</text>
</comment>
<sequence length="140" mass="15793">MIIIAAAWAYERFGYRSAEWDMVDYDWIECGTGSGAACVIDGDTLVIGHRRIRLTGFDTPERDGACEAERRLASVARYELTRWLNRGSFEMDGGAEPPRDQYGRELRSARRAGEQVADYMVARNLARRSGFDQDWCAGEG</sequence>
<evidence type="ECO:0008006" key="3">
    <source>
        <dbReference type="Google" id="ProtNLM"/>
    </source>
</evidence>
<evidence type="ECO:0000313" key="1">
    <source>
        <dbReference type="EMBL" id="MBH5321117.1"/>
    </source>
</evidence>
<evidence type="ECO:0000313" key="2">
    <source>
        <dbReference type="Proteomes" id="UP000602442"/>
    </source>
</evidence>